<gene>
    <name evidence="1" type="ORF">pneo_cds_1076</name>
</gene>
<dbReference type="Proteomes" id="UP000249287">
    <property type="component" value="Segment"/>
</dbReference>
<protein>
    <recommendedName>
        <fullName evidence="2">Ankyrin repeat incomplete domain containing protein</fullName>
    </recommendedName>
</protein>
<dbReference type="GeneID" id="36842316"/>
<reference evidence="1" key="1">
    <citation type="journal article" date="2018" name="Nat. Commun.">
        <title>Diversity and evolution of the emerging Pandoraviridae family.</title>
        <authorList>
            <person name="Legendre M."/>
            <person name="Fabre E."/>
            <person name="Poirot O."/>
            <person name="Jeudy S."/>
            <person name="Lartigue A."/>
            <person name="Alempic J.M."/>
            <person name="Beucher L."/>
            <person name="Philippe N."/>
            <person name="Bertaux L."/>
            <person name="Christo-Foroux E."/>
            <person name="Labadie K."/>
            <person name="Coute Y."/>
            <person name="Abergel C."/>
            <person name="Claverie J.M."/>
        </authorList>
    </citation>
    <scope>NUCLEOTIDE SEQUENCE [LARGE SCALE GENOMIC DNA]</scope>
    <source>
        <strain evidence="1">Neocaledonia</strain>
    </source>
</reference>
<sequence>MVRFLRSKCGYRWTPASAERAIHAGYAPAANQIDHGNRNAPPSASARKRALQYLVEVDDPVRLEATWKPDAEITIERTTLNACCHGSLRVLDWLRRAHSLTVTPRVVHTAASASQNSADMVAWALTQCDFACGPAELDYIGVHASADALAWLIGHTKNYNPTYDVLRLEYRLFVKAVECGRLDVAVRSMHDPGLASALASVRPHSITLRLPSADNEQNVDDMLSALDALGDLACLRVGGISFGGAARKGAVRVLGWLHRHRTEPVDSRGIAGCIVHFGHPRSVAWALDAGYDFGDDALYKAVSLAPPDDRSPHDRREVTKVLAQNGYRWTAKACKMLVHKGDFWTFVDAIDRDGAPWEPESYAAKALAHDSAAHRRIAAWIAQCARFDIGALDRDLVNKRK</sequence>
<evidence type="ECO:0008006" key="2">
    <source>
        <dbReference type="Google" id="ProtNLM"/>
    </source>
</evidence>
<dbReference type="EMBL" id="MG011690">
    <property type="protein sequence ID" value="AVK76683.1"/>
    <property type="molecule type" value="Genomic_DNA"/>
</dbReference>
<name>A0A2U7UE23_9VIRU</name>
<evidence type="ECO:0000313" key="1">
    <source>
        <dbReference type="EMBL" id="AVK76683.1"/>
    </source>
</evidence>
<dbReference type="KEGG" id="vg:36842316"/>
<proteinExistence type="predicted"/>
<organism evidence="1">
    <name type="scientific">Pandoravirus neocaledonia</name>
    <dbReference type="NCBI Taxonomy" id="2107708"/>
    <lineage>
        <taxon>Viruses</taxon>
        <taxon>Pandoravirus</taxon>
    </lineage>
</organism>
<dbReference type="RefSeq" id="YP_009482686.1">
    <property type="nucleotide sequence ID" value="NC_037666.1"/>
</dbReference>
<accession>A0A2U7UE23</accession>